<dbReference type="PRINTS" id="PR00081">
    <property type="entry name" value="GDHRDH"/>
</dbReference>
<evidence type="ECO:0000256" key="2">
    <source>
        <dbReference type="ARBA" id="ARBA00023002"/>
    </source>
</evidence>
<dbReference type="AlphaFoldDB" id="A0A2T0QA93"/>
<reference evidence="4 5" key="1">
    <citation type="submission" date="2018-03" db="EMBL/GenBank/DDBJ databases">
        <title>Genomic Encyclopedia of Archaeal and Bacterial Type Strains, Phase II (KMG-II): from individual species to whole genera.</title>
        <authorList>
            <person name="Goeker M."/>
        </authorList>
    </citation>
    <scope>NUCLEOTIDE SEQUENCE [LARGE SCALE GENOMIC DNA]</scope>
    <source>
        <strain evidence="4 5">DSM 45601</strain>
    </source>
</reference>
<dbReference type="Pfam" id="PF00106">
    <property type="entry name" value="adh_short"/>
    <property type="match status" value="1"/>
</dbReference>
<evidence type="ECO:0000313" key="4">
    <source>
        <dbReference type="EMBL" id="PRY00735.1"/>
    </source>
</evidence>
<comment type="caution">
    <text evidence="4">The sequence shown here is derived from an EMBL/GenBank/DDBJ whole genome shotgun (WGS) entry which is preliminary data.</text>
</comment>
<dbReference type="PANTHER" id="PTHR42901">
    <property type="entry name" value="ALCOHOL DEHYDROGENASE"/>
    <property type="match status" value="1"/>
</dbReference>
<dbReference type="Proteomes" id="UP000237846">
    <property type="component" value="Unassembled WGS sequence"/>
</dbReference>
<accession>A0A2T0QA93</accession>
<keyword evidence="5" id="KW-1185">Reference proteome</keyword>
<organism evidence="4 5">
    <name type="scientific">Allonocardiopsis opalescens</name>
    <dbReference type="NCBI Taxonomy" id="1144618"/>
    <lineage>
        <taxon>Bacteria</taxon>
        <taxon>Bacillati</taxon>
        <taxon>Actinomycetota</taxon>
        <taxon>Actinomycetes</taxon>
        <taxon>Streptosporangiales</taxon>
        <taxon>Allonocardiopsis</taxon>
    </lineage>
</organism>
<name>A0A2T0QA93_9ACTN</name>
<evidence type="ECO:0000313" key="5">
    <source>
        <dbReference type="Proteomes" id="UP000237846"/>
    </source>
</evidence>
<dbReference type="EMBL" id="PVZC01000002">
    <property type="protein sequence ID" value="PRY00735.1"/>
    <property type="molecule type" value="Genomic_DNA"/>
</dbReference>
<dbReference type="Gene3D" id="3.40.50.720">
    <property type="entry name" value="NAD(P)-binding Rossmann-like Domain"/>
    <property type="match status" value="1"/>
</dbReference>
<proteinExistence type="inferred from homology"/>
<gene>
    <name evidence="4" type="ORF">CLV72_102367</name>
</gene>
<dbReference type="SUPFAM" id="SSF51735">
    <property type="entry name" value="NAD(P)-binding Rossmann-fold domains"/>
    <property type="match status" value="1"/>
</dbReference>
<dbReference type="GO" id="GO:0016616">
    <property type="term" value="F:oxidoreductase activity, acting on the CH-OH group of donors, NAD or NADP as acceptor"/>
    <property type="evidence" value="ECO:0007669"/>
    <property type="project" value="UniProtKB-ARBA"/>
</dbReference>
<dbReference type="FunFam" id="3.40.50.720:FF:000047">
    <property type="entry name" value="NADP-dependent L-serine/L-allo-threonine dehydrogenase"/>
    <property type="match status" value="1"/>
</dbReference>
<keyword evidence="2" id="KW-0560">Oxidoreductase</keyword>
<dbReference type="PRINTS" id="PR00080">
    <property type="entry name" value="SDRFAMILY"/>
</dbReference>
<dbReference type="InterPro" id="IPR002347">
    <property type="entry name" value="SDR_fam"/>
</dbReference>
<evidence type="ECO:0000256" key="3">
    <source>
        <dbReference type="RuleBase" id="RU000363"/>
    </source>
</evidence>
<evidence type="ECO:0000256" key="1">
    <source>
        <dbReference type="ARBA" id="ARBA00006484"/>
    </source>
</evidence>
<protein>
    <submittedName>
        <fullName evidence="4">NADP-dependent 3-hydroxy acid dehydrogenase YdfG</fullName>
    </submittedName>
</protein>
<comment type="similarity">
    <text evidence="1 3">Belongs to the short-chain dehydrogenases/reductases (SDR) family.</text>
</comment>
<dbReference type="PANTHER" id="PTHR42901:SF1">
    <property type="entry name" value="ALCOHOL DEHYDROGENASE"/>
    <property type="match status" value="1"/>
</dbReference>
<dbReference type="InterPro" id="IPR036291">
    <property type="entry name" value="NAD(P)-bd_dom_sf"/>
</dbReference>
<sequence length="217" mass="23159">MVVAARRRDRLDALADEIGARAAALDVTDSASVAAFADTLPHCDVLVNNAGGAVGMETVAEADVDAWRTMYETNVLGTLHMTKALLPKLIASGDGHVLNVTSTAARLYYEGGAGYNAAKSGQAALTEVLRVELLGQPVRVTEVAPGLVRTEEFSLVRYRGDAERAAKVYEGVVDPLSADDVADCIAWALTRPAHVNIDQLVVRPRAQAGRKLHRESR</sequence>